<sequence length="163" mass="18533">MSFCKQGRLSACQELAKFNPKEAAKLQADFARAALGRETLKATEEAGRDKEDTHAHEASEASSSDEPPQCKGQNHHLISHPIAKALKDHPTLRGLYAPRDERFVVKAKDKEAHCGYQKWHRDVDTEIIQWLENNPAASPGQFMTKLREIYNRPEMLKRFPHGF</sequence>
<evidence type="ECO:0000313" key="3">
    <source>
        <dbReference type="Proteomes" id="UP000199181"/>
    </source>
</evidence>
<keyword evidence="3" id="KW-1185">Reference proteome</keyword>
<dbReference type="EMBL" id="FOIJ01000012">
    <property type="protein sequence ID" value="SEU27043.1"/>
    <property type="molecule type" value="Genomic_DNA"/>
</dbReference>
<evidence type="ECO:0008006" key="4">
    <source>
        <dbReference type="Google" id="ProtNLM"/>
    </source>
</evidence>
<feature type="region of interest" description="Disordered" evidence="1">
    <location>
        <begin position="39"/>
        <end position="74"/>
    </location>
</feature>
<dbReference type="AlphaFoldDB" id="A0A1I0KND5"/>
<protein>
    <recommendedName>
        <fullName evidence="4">Wall-associated protein</fullName>
    </recommendedName>
</protein>
<proteinExistence type="predicted"/>
<evidence type="ECO:0000313" key="2">
    <source>
        <dbReference type="EMBL" id="SEU27043.1"/>
    </source>
</evidence>
<feature type="compositionally biased region" description="Basic and acidic residues" evidence="1">
    <location>
        <begin position="39"/>
        <end position="59"/>
    </location>
</feature>
<reference evidence="3" key="1">
    <citation type="submission" date="2016-10" db="EMBL/GenBank/DDBJ databases">
        <authorList>
            <person name="Varghese N."/>
            <person name="Submissions S."/>
        </authorList>
    </citation>
    <scope>NUCLEOTIDE SEQUENCE [LARGE SCALE GENOMIC DNA]</scope>
    <source>
        <strain evidence="3">DSM 16858</strain>
    </source>
</reference>
<accession>A0A1I0KND5</accession>
<organism evidence="2 3">
    <name type="scientific">Stigmatella erecta</name>
    <dbReference type="NCBI Taxonomy" id="83460"/>
    <lineage>
        <taxon>Bacteria</taxon>
        <taxon>Pseudomonadati</taxon>
        <taxon>Myxococcota</taxon>
        <taxon>Myxococcia</taxon>
        <taxon>Myxococcales</taxon>
        <taxon>Cystobacterineae</taxon>
        <taxon>Archangiaceae</taxon>
        <taxon>Stigmatella</taxon>
    </lineage>
</organism>
<name>A0A1I0KND5_9BACT</name>
<dbReference type="RefSeq" id="WP_245767709.1">
    <property type="nucleotide sequence ID" value="NZ_FOIJ01000012.1"/>
</dbReference>
<evidence type="ECO:0000256" key="1">
    <source>
        <dbReference type="SAM" id="MobiDB-lite"/>
    </source>
</evidence>
<gene>
    <name evidence="2" type="ORF">SAMN05443639_112203</name>
</gene>
<dbReference type="Proteomes" id="UP000199181">
    <property type="component" value="Unassembled WGS sequence"/>
</dbReference>